<proteinExistence type="predicted"/>
<dbReference type="Proteomes" id="UP000618943">
    <property type="component" value="Unassembled WGS sequence"/>
</dbReference>
<dbReference type="InterPro" id="IPR050399">
    <property type="entry name" value="HPr"/>
</dbReference>
<dbReference type="CDD" id="cd00367">
    <property type="entry name" value="PTS-HPr_like"/>
    <property type="match status" value="1"/>
</dbReference>
<dbReference type="PRINTS" id="PR00107">
    <property type="entry name" value="PHOSPHOCPHPR"/>
</dbReference>
<dbReference type="InterPro" id="IPR035895">
    <property type="entry name" value="HPr-like_sf"/>
</dbReference>
<dbReference type="SUPFAM" id="SSF55594">
    <property type="entry name" value="HPr-like"/>
    <property type="match status" value="1"/>
</dbReference>
<comment type="caution">
    <text evidence="8">The sequence shown here is derived from an EMBL/GenBank/DDBJ whole genome shotgun (WGS) entry which is preliminary data.</text>
</comment>
<evidence type="ECO:0000256" key="4">
    <source>
        <dbReference type="ARBA" id="ARBA00022490"/>
    </source>
</evidence>
<comment type="subcellular location">
    <subcellularLocation>
        <location evidence="2">Cytoplasm</location>
    </subcellularLocation>
</comment>
<evidence type="ECO:0000313" key="9">
    <source>
        <dbReference type="Proteomes" id="UP000618943"/>
    </source>
</evidence>
<keyword evidence="6" id="KW-0598">Phosphotransferase system</keyword>
<dbReference type="PROSITE" id="PS00369">
    <property type="entry name" value="PTS_HPR_HIS"/>
    <property type="match status" value="1"/>
</dbReference>
<evidence type="ECO:0000256" key="1">
    <source>
        <dbReference type="ARBA" id="ARBA00003681"/>
    </source>
</evidence>
<dbReference type="InterPro" id="IPR000032">
    <property type="entry name" value="HPr-like"/>
</dbReference>
<evidence type="ECO:0000313" key="8">
    <source>
        <dbReference type="EMBL" id="MBK3493395.1"/>
    </source>
</evidence>
<keyword evidence="4" id="KW-0963">Cytoplasm</keyword>
<evidence type="ECO:0000256" key="6">
    <source>
        <dbReference type="ARBA" id="ARBA00022683"/>
    </source>
</evidence>
<dbReference type="PANTHER" id="PTHR33705">
    <property type="entry name" value="PHOSPHOCARRIER PROTEIN HPR"/>
    <property type="match status" value="1"/>
</dbReference>
<name>A0ABS1H1W4_9BACL</name>
<evidence type="ECO:0000259" key="7">
    <source>
        <dbReference type="PROSITE" id="PS51350"/>
    </source>
</evidence>
<keyword evidence="5" id="KW-0813">Transport</keyword>
<accession>A0ABS1H1W4</accession>
<feature type="domain" description="HPr" evidence="7">
    <location>
        <begin position="1"/>
        <end position="88"/>
    </location>
</feature>
<evidence type="ECO:0000256" key="5">
    <source>
        <dbReference type="ARBA" id="ARBA00022597"/>
    </source>
</evidence>
<dbReference type="PROSITE" id="PS00589">
    <property type="entry name" value="PTS_HPR_SER"/>
    <property type="match status" value="1"/>
</dbReference>
<evidence type="ECO:0000256" key="3">
    <source>
        <dbReference type="ARBA" id="ARBA00020422"/>
    </source>
</evidence>
<dbReference type="InterPro" id="IPR001020">
    <property type="entry name" value="PTS_HPr_His_P_site"/>
</dbReference>
<dbReference type="PROSITE" id="PS51350">
    <property type="entry name" value="PTS_HPR_DOM"/>
    <property type="match status" value="1"/>
</dbReference>
<comment type="function">
    <text evidence="1">General (non sugar-specific) component of the phosphoenolpyruvate-dependent sugar phosphotransferase system (sugar PTS). This major carbohydrate active-transport system catalyzes the phosphorylation of incoming sugar substrates concomitantly with their translocation across the cell membrane. The phosphoryl group from phosphoenolpyruvate (PEP) is transferred to the phosphoryl carrier protein HPr by enzyme I. Phospho-HPr then transfers it to the PTS EIIA domain.</text>
</comment>
<protein>
    <recommendedName>
        <fullName evidence="3">Phosphocarrier protein HPr</fullName>
    </recommendedName>
</protein>
<reference evidence="8 9" key="1">
    <citation type="submission" date="2020-12" db="EMBL/GenBank/DDBJ databases">
        <title>YIM B01967 draft genome.</title>
        <authorList>
            <person name="Yan X."/>
        </authorList>
    </citation>
    <scope>NUCLEOTIDE SEQUENCE [LARGE SCALE GENOMIC DNA]</scope>
    <source>
        <strain evidence="8 9">YIM B01967</strain>
    </source>
</reference>
<organism evidence="8 9">
    <name type="scientific">Viridibacillus soli</name>
    <dbReference type="NCBI Taxonomy" id="2798301"/>
    <lineage>
        <taxon>Bacteria</taxon>
        <taxon>Bacillati</taxon>
        <taxon>Bacillota</taxon>
        <taxon>Bacilli</taxon>
        <taxon>Bacillales</taxon>
        <taxon>Caryophanaceae</taxon>
        <taxon>Viridibacillus</taxon>
    </lineage>
</organism>
<gene>
    <name evidence="8" type="ORF">JFL43_00620</name>
</gene>
<dbReference type="EMBL" id="JAEOAH010000001">
    <property type="protein sequence ID" value="MBK3493395.1"/>
    <property type="molecule type" value="Genomic_DNA"/>
</dbReference>
<evidence type="ECO:0000256" key="2">
    <source>
        <dbReference type="ARBA" id="ARBA00004496"/>
    </source>
</evidence>
<sequence>MEKTFKITSPVGLHARPSTVLVAGVTPFASVIQIKYKDKTVNLKSILGVMSLGVSEGEVITIKAEGSDEEAAIAKVAELMISEGLGQEC</sequence>
<dbReference type="NCBIfam" id="TIGR01003">
    <property type="entry name" value="PTS_HPr_family"/>
    <property type="match status" value="1"/>
</dbReference>
<dbReference type="Gene3D" id="3.30.1340.10">
    <property type="entry name" value="HPr-like"/>
    <property type="match status" value="1"/>
</dbReference>
<dbReference type="PANTHER" id="PTHR33705:SF2">
    <property type="entry name" value="PHOSPHOCARRIER PROTEIN NPR"/>
    <property type="match status" value="1"/>
</dbReference>
<dbReference type="InterPro" id="IPR002114">
    <property type="entry name" value="PTS_HPr_Ser_P_site"/>
</dbReference>
<keyword evidence="9" id="KW-1185">Reference proteome</keyword>
<dbReference type="Pfam" id="PF00381">
    <property type="entry name" value="PTS-HPr"/>
    <property type="match status" value="1"/>
</dbReference>
<keyword evidence="5" id="KW-0762">Sugar transport</keyword>